<evidence type="ECO:0000313" key="7">
    <source>
        <dbReference type="EMBL" id="KAF9506653.1"/>
    </source>
</evidence>
<dbReference type="EMBL" id="MU129104">
    <property type="protein sequence ID" value="KAF9506653.1"/>
    <property type="molecule type" value="Genomic_DNA"/>
</dbReference>
<keyword evidence="2" id="KW-0227">DNA damage</keyword>
<comment type="subcellular location">
    <subcellularLocation>
        <location evidence="1">Nucleus</location>
    </subcellularLocation>
</comment>
<keyword evidence="3" id="KW-0234">DNA repair</keyword>
<dbReference type="GO" id="GO:0005634">
    <property type="term" value="C:nucleus"/>
    <property type="evidence" value="ECO:0007669"/>
    <property type="project" value="UniProtKB-SubCell"/>
</dbReference>
<protein>
    <recommendedName>
        <fullName evidence="6">XLF-like N-terminal domain-containing protein</fullName>
    </recommendedName>
</protein>
<feature type="compositionally biased region" description="Polar residues" evidence="5">
    <location>
        <begin position="359"/>
        <end position="373"/>
    </location>
</feature>
<dbReference type="AlphaFoldDB" id="A0A9P6AJ34"/>
<proteinExistence type="predicted"/>
<evidence type="ECO:0000256" key="5">
    <source>
        <dbReference type="SAM" id="MobiDB-lite"/>
    </source>
</evidence>
<reference evidence="7" key="1">
    <citation type="journal article" date="2020" name="Nat. Commun.">
        <title>Large-scale genome sequencing of mycorrhizal fungi provides insights into the early evolution of symbiotic traits.</title>
        <authorList>
            <person name="Miyauchi S."/>
            <person name="Kiss E."/>
            <person name="Kuo A."/>
            <person name="Drula E."/>
            <person name="Kohler A."/>
            <person name="Sanchez-Garcia M."/>
            <person name="Morin E."/>
            <person name="Andreopoulos B."/>
            <person name="Barry K.W."/>
            <person name="Bonito G."/>
            <person name="Buee M."/>
            <person name="Carver A."/>
            <person name="Chen C."/>
            <person name="Cichocki N."/>
            <person name="Clum A."/>
            <person name="Culley D."/>
            <person name="Crous P.W."/>
            <person name="Fauchery L."/>
            <person name="Girlanda M."/>
            <person name="Hayes R.D."/>
            <person name="Keri Z."/>
            <person name="LaButti K."/>
            <person name="Lipzen A."/>
            <person name="Lombard V."/>
            <person name="Magnuson J."/>
            <person name="Maillard F."/>
            <person name="Murat C."/>
            <person name="Nolan M."/>
            <person name="Ohm R.A."/>
            <person name="Pangilinan J."/>
            <person name="Pereira M.F."/>
            <person name="Perotto S."/>
            <person name="Peter M."/>
            <person name="Pfister S."/>
            <person name="Riley R."/>
            <person name="Sitrit Y."/>
            <person name="Stielow J.B."/>
            <person name="Szollosi G."/>
            <person name="Zifcakova L."/>
            <person name="Stursova M."/>
            <person name="Spatafora J.W."/>
            <person name="Tedersoo L."/>
            <person name="Vaario L.M."/>
            <person name="Yamada A."/>
            <person name="Yan M."/>
            <person name="Wang P."/>
            <person name="Xu J."/>
            <person name="Bruns T."/>
            <person name="Baldrian P."/>
            <person name="Vilgalys R."/>
            <person name="Dunand C."/>
            <person name="Henrissat B."/>
            <person name="Grigoriev I.V."/>
            <person name="Hibbett D."/>
            <person name="Nagy L.G."/>
            <person name="Martin F.M."/>
        </authorList>
    </citation>
    <scope>NUCLEOTIDE SEQUENCE</scope>
    <source>
        <strain evidence="7">UP504</strain>
    </source>
</reference>
<evidence type="ECO:0000256" key="4">
    <source>
        <dbReference type="ARBA" id="ARBA00023242"/>
    </source>
</evidence>
<sequence length="469" mass="51895">MTEFTQIHSNLLLFEPWRVKPVSDIAYLFKFHASDLGCCFLITDTKHVWAEALENRHISRRYRRGLRSAGDEIHHEDEAWQRTKELVALHSPQRLDSLEFSVMPLTKEADLEVCLKLGSYEWKWEAMSVGRMGADILSRHLIIPMITLNECALKSPQRPNTMDDSTWTKHLDIVAKTSRVTNPVHVLLRKPRVSTSLCRISQIQARAQNPCAVQSAFSDNEILFPPNMTGVSLPPREDELADFPKIPSPSPESTLLFLFHDDHTERSPMISGLNPRDDQAHASPDISSGKSVSIPATSSASPSTSKLKHPSKITVTRSPSPQAANRSTAADKDVTGNESETDDAPVRLGQNKGKGRALQPSQVKNDSTVTNVLNVKHEPRVNDANLKSPLDVDGDATEEEESQPALRSGSRSGILSRLPVLPSKRKSDGSDGDDDSSDAVPQKSAAYTAGEGRGQWKGPRRAVTKKRRF</sequence>
<feature type="compositionally biased region" description="Acidic residues" evidence="5">
    <location>
        <begin position="392"/>
        <end position="402"/>
    </location>
</feature>
<feature type="compositionally biased region" description="Basic residues" evidence="5">
    <location>
        <begin position="458"/>
        <end position="469"/>
    </location>
</feature>
<keyword evidence="8" id="KW-1185">Reference proteome</keyword>
<evidence type="ECO:0000256" key="3">
    <source>
        <dbReference type="ARBA" id="ARBA00023204"/>
    </source>
</evidence>
<name>A0A9P6AJ34_9AGAM</name>
<feature type="compositionally biased region" description="Low complexity" evidence="5">
    <location>
        <begin position="291"/>
        <end position="305"/>
    </location>
</feature>
<dbReference type="OrthoDB" id="3184250at2759"/>
<dbReference type="InterPro" id="IPR038051">
    <property type="entry name" value="XRCC4-like_N_sf"/>
</dbReference>
<dbReference type="Gene3D" id="2.170.210.10">
    <property type="entry name" value="DNA double-strand break repair and VJ recombination XRCC4, N-terminal"/>
    <property type="match status" value="1"/>
</dbReference>
<dbReference type="Proteomes" id="UP000886523">
    <property type="component" value="Unassembled WGS sequence"/>
</dbReference>
<dbReference type="GO" id="GO:0006303">
    <property type="term" value="P:double-strand break repair via nonhomologous end joining"/>
    <property type="evidence" value="ECO:0007669"/>
    <property type="project" value="UniProtKB-ARBA"/>
</dbReference>
<dbReference type="InterPro" id="IPR015381">
    <property type="entry name" value="XLF-like_N"/>
</dbReference>
<evidence type="ECO:0000256" key="1">
    <source>
        <dbReference type="ARBA" id="ARBA00004123"/>
    </source>
</evidence>
<keyword evidence="4" id="KW-0539">Nucleus</keyword>
<accession>A0A9P6AJ34</accession>
<organism evidence="7 8">
    <name type="scientific">Hydnum rufescens UP504</name>
    <dbReference type="NCBI Taxonomy" id="1448309"/>
    <lineage>
        <taxon>Eukaryota</taxon>
        <taxon>Fungi</taxon>
        <taxon>Dikarya</taxon>
        <taxon>Basidiomycota</taxon>
        <taxon>Agaricomycotina</taxon>
        <taxon>Agaricomycetes</taxon>
        <taxon>Cantharellales</taxon>
        <taxon>Hydnaceae</taxon>
        <taxon>Hydnum</taxon>
    </lineage>
</organism>
<feature type="compositionally biased region" description="Low complexity" evidence="5">
    <location>
        <begin position="406"/>
        <end position="418"/>
    </location>
</feature>
<evidence type="ECO:0000259" key="6">
    <source>
        <dbReference type="Pfam" id="PF09302"/>
    </source>
</evidence>
<feature type="compositionally biased region" description="Polar residues" evidence="5">
    <location>
        <begin position="313"/>
        <end position="328"/>
    </location>
</feature>
<gene>
    <name evidence="7" type="ORF">BS47DRAFT_1399316</name>
</gene>
<dbReference type="CDD" id="cd22285">
    <property type="entry name" value="HD_XLF_N"/>
    <property type="match status" value="1"/>
</dbReference>
<feature type="region of interest" description="Disordered" evidence="5">
    <location>
        <begin position="266"/>
        <end position="469"/>
    </location>
</feature>
<feature type="domain" description="XLF-like N-terminal" evidence="6">
    <location>
        <begin position="16"/>
        <end position="125"/>
    </location>
</feature>
<comment type="caution">
    <text evidence="7">The sequence shown here is derived from an EMBL/GenBank/DDBJ whole genome shotgun (WGS) entry which is preliminary data.</text>
</comment>
<evidence type="ECO:0000256" key="2">
    <source>
        <dbReference type="ARBA" id="ARBA00022763"/>
    </source>
</evidence>
<dbReference type="Pfam" id="PF09302">
    <property type="entry name" value="XLF"/>
    <property type="match status" value="1"/>
</dbReference>
<evidence type="ECO:0000313" key="8">
    <source>
        <dbReference type="Proteomes" id="UP000886523"/>
    </source>
</evidence>